<proteinExistence type="inferred from homology"/>
<gene>
    <name evidence="3" type="ORF">GLAREA_07769</name>
</gene>
<dbReference type="KEGG" id="glz:GLAREA_07769"/>
<dbReference type="OMA" id="MNFRWAL"/>
<dbReference type="OrthoDB" id="3980126at2759"/>
<dbReference type="AlphaFoldDB" id="S3D492"/>
<evidence type="ECO:0000313" key="4">
    <source>
        <dbReference type="Proteomes" id="UP000016922"/>
    </source>
</evidence>
<dbReference type="GO" id="GO:0046579">
    <property type="term" value="P:positive regulation of Ras protein signal transduction"/>
    <property type="evidence" value="ECO:0007669"/>
    <property type="project" value="TreeGrafter"/>
</dbReference>
<dbReference type="Proteomes" id="UP000016922">
    <property type="component" value="Unassembled WGS sequence"/>
</dbReference>
<comment type="similarity">
    <text evidence="1">Belongs to the STK19 family.</text>
</comment>
<keyword evidence="4" id="KW-1185">Reference proteome</keyword>
<feature type="region of interest" description="Disordered" evidence="2">
    <location>
        <begin position="1"/>
        <end position="56"/>
    </location>
</feature>
<accession>S3D492</accession>
<evidence type="ECO:0000256" key="2">
    <source>
        <dbReference type="SAM" id="MobiDB-lite"/>
    </source>
</evidence>
<dbReference type="PANTHER" id="PTHR15243">
    <property type="entry name" value="SERINE/THREONINE-PROTEIN KINASE 19"/>
    <property type="match status" value="1"/>
</dbReference>
<dbReference type="GeneID" id="19466821"/>
<dbReference type="eggNOG" id="ENOG502S7IU">
    <property type="taxonomic scope" value="Eukaryota"/>
</dbReference>
<name>S3D492_GLAL2</name>
<dbReference type="PANTHER" id="PTHR15243:SF0">
    <property type="entry name" value="SERINE_THREONINE-PROTEIN KINASE 19"/>
    <property type="match status" value="1"/>
</dbReference>
<dbReference type="EMBL" id="KE145359">
    <property type="protein sequence ID" value="EPE32635.1"/>
    <property type="molecule type" value="Genomic_DNA"/>
</dbReference>
<evidence type="ECO:0008006" key="5">
    <source>
        <dbReference type="Google" id="ProtNLM"/>
    </source>
</evidence>
<dbReference type="HOGENOM" id="CLU_036328_0_0_1"/>
<dbReference type="RefSeq" id="XP_008080647.1">
    <property type="nucleotide sequence ID" value="XM_008082456.1"/>
</dbReference>
<reference evidence="3 4" key="1">
    <citation type="journal article" date="2013" name="BMC Genomics">
        <title>Genomics-driven discovery of the pneumocandin biosynthetic gene cluster in the fungus Glarea lozoyensis.</title>
        <authorList>
            <person name="Chen L."/>
            <person name="Yue Q."/>
            <person name="Zhang X."/>
            <person name="Xiang M."/>
            <person name="Wang C."/>
            <person name="Li S."/>
            <person name="Che Y."/>
            <person name="Ortiz-Lopez F.J."/>
            <person name="Bills G.F."/>
            <person name="Liu X."/>
            <person name="An Z."/>
        </authorList>
    </citation>
    <scope>NUCLEOTIDE SEQUENCE [LARGE SCALE GENOMIC DNA]</scope>
    <source>
        <strain evidence="4">ATCC 20868 / MF5171</strain>
    </source>
</reference>
<dbReference type="Pfam" id="PF10494">
    <property type="entry name" value="Stk19"/>
    <property type="match status" value="1"/>
</dbReference>
<sequence length="392" mass="42151">MSFRATPAFSSGIKKPKKPAAFKRSSSGSNPYSALARRKPISRSSTKPEEPDEDFFGERLDDLGLVRALAEDLTLRDVPQAMLFVQRRMWSVLPEQRTGMNSTRIAEVLNFRTNLPPVVTVSHVQALLNSPTVVEREIADLVRRGAVRKIVVGGRGHLGEILILVREMQAIIERSMIDTELKRKFVALLGEHPTALKISSSRLAPGEIQQLMQAGFLTSATPSWTTSDAFSKPGEGSRGTMTSLNSISKAASGSLAAVGGEGAVHAAGGSGGGAKTLSTQAEYSLSLPTTGPFLKLLANARAHFMSLLSKSKYREAPESLLLQRWDGGVAADDEASAARRSRGEFAGILPGKTRKWKLFYGVSFDWILAECVGAGLVEVFNTGSVGRGIRAL</sequence>
<evidence type="ECO:0000313" key="3">
    <source>
        <dbReference type="EMBL" id="EPE32635.1"/>
    </source>
</evidence>
<evidence type="ECO:0000256" key="1">
    <source>
        <dbReference type="ARBA" id="ARBA00093458"/>
    </source>
</evidence>
<dbReference type="InterPro" id="IPR018865">
    <property type="entry name" value="STK19-like"/>
</dbReference>
<protein>
    <recommendedName>
        <fullName evidence="5">Serine-threonine protein kinase 19</fullName>
    </recommendedName>
</protein>
<organism evidence="3 4">
    <name type="scientific">Glarea lozoyensis (strain ATCC 20868 / MF5171)</name>
    <dbReference type="NCBI Taxonomy" id="1116229"/>
    <lineage>
        <taxon>Eukaryota</taxon>
        <taxon>Fungi</taxon>
        <taxon>Dikarya</taxon>
        <taxon>Ascomycota</taxon>
        <taxon>Pezizomycotina</taxon>
        <taxon>Leotiomycetes</taxon>
        <taxon>Helotiales</taxon>
        <taxon>Helotiaceae</taxon>
        <taxon>Glarea</taxon>
    </lineage>
</organism>